<name>A0AA87ZKZ1_FICCA</name>
<evidence type="ECO:0000313" key="2">
    <source>
        <dbReference type="Proteomes" id="UP001187192"/>
    </source>
</evidence>
<organism evidence="1 2">
    <name type="scientific">Ficus carica</name>
    <name type="common">Common fig</name>
    <dbReference type="NCBI Taxonomy" id="3494"/>
    <lineage>
        <taxon>Eukaryota</taxon>
        <taxon>Viridiplantae</taxon>
        <taxon>Streptophyta</taxon>
        <taxon>Embryophyta</taxon>
        <taxon>Tracheophyta</taxon>
        <taxon>Spermatophyta</taxon>
        <taxon>Magnoliopsida</taxon>
        <taxon>eudicotyledons</taxon>
        <taxon>Gunneridae</taxon>
        <taxon>Pentapetalae</taxon>
        <taxon>rosids</taxon>
        <taxon>fabids</taxon>
        <taxon>Rosales</taxon>
        <taxon>Moraceae</taxon>
        <taxon>Ficeae</taxon>
        <taxon>Ficus</taxon>
    </lineage>
</organism>
<proteinExistence type="predicted"/>
<dbReference type="EMBL" id="BTGU01000009">
    <property type="protein sequence ID" value="GMN38984.1"/>
    <property type="molecule type" value="Genomic_DNA"/>
</dbReference>
<dbReference type="Proteomes" id="UP001187192">
    <property type="component" value="Unassembled WGS sequence"/>
</dbReference>
<gene>
    <name evidence="1" type="ORF">TIFTF001_008224</name>
</gene>
<keyword evidence="2" id="KW-1185">Reference proteome</keyword>
<comment type="caution">
    <text evidence="1">The sequence shown here is derived from an EMBL/GenBank/DDBJ whole genome shotgun (WGS) entry which is preliminary data.</text>
</comment>
<accession>A0AA87ZKZ1</accession>
<protein>
    <submittedName>
        <fullName evidence="1">Uncharacterized protein</fullName>
    </submittedName>
</protein>
<sequence>MTELVLSRIADKIIGELGSAAVKEIALNNLKTPFQLSKLCFLMLRRSRFTTTNSKTVSRGLEALSTRPTISTPRLCSGW</sequence>
<dbReference type="AlphaFoldDB" id="A0AA87ZKZ1"/>
<evidence type="ECO:0000313" key="1">
    <source>
        <dbReference type="EMBL" id="GMN38984.1"/>
    </source>
</evidence>
<reference evidence="1" key="1">
    <citation type="submission" date="2023-07" db="EMBL/GenBank/DDBJ databases">
        <title>draft genome sequence of fig (Ficus carica).</title>
        <authorList>
            <person name="Takahashi T."/>
            <person name="Nishimura K."/>
        </authorList>
    </citation>
    <scope>NUCLEOTIDE SEQUENCE</scope>
</reference>
<dbReference type="Gramene" id="FCD_00005078-RA">
    <property type="protein sequence ID" value="FCD_00005078-RA:cds"/>
    <property type="gene ID" value="FCD_00005078"/>
</dbReference>